<dbReference type="RefSeq" id="WP_193931861.1">
    <property type="nucleotide sequence ID" value="NZ_CAWPMZ010000043.1"/>
</dbReference>
<dbReference type="Gene3D" id="3.40.50.2000">
    <property type="entry name" value="Glycogen Phosphorylase B"/>
    <property type="match status" value="2"/>
</dbReference>
<dbReference type="Pfam" id="PF13439">
    <property type="entry name" value="Glyco_transf_4"/>
    <property type="match status" value="1"/>
</dbReference>
<gene>
    <name evidence="2" type="ORF">IQ230_10035</name>
</gene>
<sequence>MNLTVKPLYKTTTNPIKKNTHISIFLPNLDGGGAELVMLRLAQGLANLGLKVDLVLAKTEGAYLKKVPANVRIIDLKSKSPVILFKTFALRRYLQQQKPDILLSALDIVSAGTLAKLLAGVSTRIIMCVHTNLSQQFRDKPDVFGGKVRATLVRWFYPWADAIISVSQGVAQDLARVAELPLDNIQVIYNPVVTPEVLKQAKEAIAHPWFAAGEPPVILGVGRLVRQKDFATLVQAFALVRQRCQARLMILGDVDKREPTIKPQLENLVQQLGLEGEVAFPGFVENPYAYMAQAGVFVLSSIYEGFGNVVAEAIATGTSVVATNCESGPAEILENGKYGKLVPVGDATALADAIVTTLRNPTNSEELRQRSQAFSMDSVVAQYLKVINCLIEQKVSE</sequence>
<dbReference type="EMBL" id="JADEWN010000020">
    <property type="protein sequence ID" value="MBE9190686.1"/>
    <property type="molecule type" value="Genomic_DNA"/>
</dbReference>
<evidence type="ECO:0000259" key="1">
    <source>
        <dbReference type="Pfam" id="PF13439"/>
    </source>
</evidence>
<name>A0ABR9UR00_9CHRO</name>
<accession>A0ABR9UR00</accession>
<dbReference type="CDD" id="cd03811">
    <property type="entry name" value="GT4_GT28_WabH-like"/>
    <property type="match status" value="1"/>
</dbReference>
<dbReference type="SUPFAM" id="SSF53756">
    <property type="entry name" value="UDP-Glycosyltransferase/glycogen phosphorylase"/>
    <property type="match status" value="1"/>
</dbReference>
<dbReference type="PANTHER" id="PTHR12526:SF630">
    <property type="entry name" value="GLYCOSYLTRANSFERASE"/>
    <property type="match status" value="1"/>
</dbReference>
<reference evidence="2 3" key="1">
    <citation type="submission" date="2020-10" db="EMBL/GenBank/DDBJ databases">
        <authorList>
            <person name="Castelo-Branco R."/>
            <person name="Eusebio N."/>
            <person name="Adriana R."/>
            <person name="Vieira A."/>
            <person name="Brugerolle De Fraissinette N."/>
            <person name="Rezende De Castro R."/>
            <person name="Schneider M.P."/>
            <person name="Vasconcelos V."/>
            <person name="Leao P.N."/>
        </authorList>
    </citation>
    <scope>NUCLEOTIDE SEQUENCE [LARGE SCALE GENOMIC DNA]</scope>
    <source>
        <strain evidence="2 3">LEGE 06123</strain>
    </source>
</reference>
<proteinExistence type="predicted"/>
<feature type="domain" description="Glycosyltransferase subfamily 4-like N-terminal" evidence="1">
    <location>
        <begin position="32"/>
        <end position="192"/>
    </location>
</feature>
<organism evidence="2 3">
    <name type="scientific">Gloeocapsopsis crepidinum LEGE 06123</name>
    <dbReference type="NCBI Taxonomy" id="588587"/>
    <lineage>
        <taxon>Bacteria</taxon>
        <taxon>Bacillati</taxon>
        <taxon>Cyanobacteriota</taxon>
        <taxon>Cyanophyceae</taxon>
        <taxon>Oscillatoriophycideae</taxon>
        <taxon>Chroococcales</taxon>
        <taxon>Chroococcaceae</taxon>
        <taxon>Gloeocapsopsis</taxon>
    </lineage>
</organism>
<comment type="caution">
    <text evidence="2">The sequence shown here is derived from an EMBL/GenBank/DDBJ whole genome shotgun (WGS) entry which is preliminary data.</text>
</comment>
<evidence type="ECO:0000313" key="2">
    <source>
        <dbReference type="EMBL" id="MBE9190686.1"/>
    </source>
</evidence>
<dbReference type="Proteomes" id="UP000651156">
    <property type="component" value="Unassembled WGS sequence"/>
</dbReference>
<dbReference type="PANTHER" id="PTHR12526">
    <property type="entry name" value="GLYCOSYLTRANSFERASE"/>
    <property type="match status" value="1"/>
</dbReference>
<dbReference type="InterPro" id="IPR028098">
    <property type="entry name" value="Glyco_trans_4-like_N"/>
</dbReference>
<dbReference type="Pfam" id="PF13692">
    <property type="entry name" value="Glyco_trans_1_4"/>
    <property type="match status" value="1"/>
</dbReference>
<keyword evidence="3" id="KW-1185">Reference proteome</keyword>
<protein>
    <submittedName>
        <fullName evidence="2">Glycosyltransferase</fullName>
    </submittedName>
</protein>
<evidence type="ECO:0000313" key="3">
    <source>
        <dbReference type="Proteomes" id="UP000651156"/>
    </source>
</evidence>